<reference evidence="2 3" key="1">
    <citation type="submission" date="2016-11" db="EMBL/GenBank/DDBJ databases">
        <authorList>
            <person name="Jaros S."/>
            <person name="Januszkiewicz K."/>
            <person name="Wedrychowicz H."/>
        </authorList>
    </citation>
    <scope>NUCLEOTIDE SEQUENCE [LARGE SCALE GENOMIC DNA]</scope>
    <source>
        <strain evidence="2 3">DSM 26991</strain>
    </source>
</reference>
<proteinExistence type="predicted"/>
<name>A0A1M4SB12_9BACE</name>
<protein>
    <recommendedName>
        <fullName evidence="4">Lipoprotein</fullName>
    </recommendedName>
</protein>
<dbReference type="AlphaFoldDB" id="A0A1M4SB12"/>
<dbReference type="Proteomes" id="UP000184509">
    <property type="component" value="Unassembled WGS sequence"/>
</dbReference>
<evidence type="ECO:0000256" key="1">
    <source>
        <dbReference type="SAM" id="SignalP"/>
    </source>
</evidence>
<dbReference type="PROSITE" id="PS51257">
    <property type="entry name" value="PROKAR_LIPOPROTEIN"/>
    <property type="match status" value="1"/>
</dbReference>
<organism evidence="2 3">
    <name type="scientific">Bacteroides luti</name>
    <dbReference type="NCBI Taxonomy" id="1297750"/>
    <lineage>
        <taxon>Bacteria</taxon>
        <taxon>Pseudomonadati</taxon>
        <taxon>Bacteroidota</taxon>
        <taxon>Bacteroidia</taxon>
        <taxon>Bacteroidales</taxon>
        <taxon>Bacteroidaceae</taxon>
        <taxon>Bacteroides</taxon>
    </lineage>
</organism>
<gene>
    <name evidence="2" type="ORF">SAMN05444405_10150</name>
</gene>
<feature type="signal peptide" evidence="1">
    <location>
        <begin position="1"/>
        <end position="22"/>
    </location>
</feature>
<keyword evidence="3" id="KW-1185">Reference proteome</keyword>
<feature type="chain" id="PRO_5009907293" description="Lipoprotein" evidence="1">
    <location>
        <begin position="23"/>
        <end position="116"/>
    </location>
</feature>
<accession>A0A1M4SB12</accession>
<evidence type="ECO:0000313" key="3">
    <source>
        <dbReference type="Proteomes" id="UP000184509"/>
    </source>
</evidence>
<evidence type="ECO:0000313" key="2">
    <source>
        <dbReference type="EMBL" id="SHE29423.1"/>
    </source>
</evidence>
<keyword evidence="1" id="KW-0732">Signal</keyword>
<sequence>MKKIILSLVAIIMVSVSSACMASNKGGHHHKGNRTEVIVIHENNRGRGHYIRHDKRRYDGYRNERFCQERDHRVKCRKHRYDNRCYDCRHHHHNKDAVVAGAVLGTAALVLMNSGH</sequence>
<evidence type="ECO:0008006" key="4">
    <source>
        <dbReference type="Google" id="ProtNLM"/>
    </source>
</evidence>
<dbReference type="RefSeq" id="WP_139261161.1">
    <property type="nucleotide sequence ID" value="NZ_FQTV01000001.1"/>
</dbReference>
<dbReference type="EMBL" id="FQTV01000001">
    <property type="protein sequence ID" value="SHE29423.1"/>
    <property type="molecule type" value="Genomic_DNA"/>
</dbReference>